<name>A0A5N3PDD4_9HYPH</name>
<proteinExistence type="predicted"/>
<dbReference type="AlphaFoldDB" id="A0A5N3PDD4"/>
<evidence type="ECO:0000313" key="2">
    <source>
        <dbReference type="Proteomes" id="UP000325684"/>
    </source>
</evidence>
<evidence type="ECO:0000313" key="1">
    <source>
        <dbReference type="EMBL" id="KAB0267748.1"/>
    </source>
</evidence>
<comment type="caution">
    <text evidence="1">The sequence shown here is derived from an EMBL/GenBank/DDBJ whole genome shotgun (WGS) entry which is preliminary data.</text>
</comment>
<sequence length="120" mass="12785">MAVCFPVFASSAMAQEEDLAKKLSNPVAALISVPFQFNYDGRIGPGDDGGRATLNFQPVIPFAINPEWNVISRTILPVISQWDIAPGTGRQFGLGDTTQSFFFSPSTPGPSGIIWGLGPV</sequence>
<protein>
    <submittedName>
        <fullName evidence="1">Transporter</fullName>
    </submittedName>
</protein>
<dbReference type="Proteomes" id="UP000325684">
    <property type="component" value="Unassembled WGS sequence"/>
</dbReference>
<dbReference type="EMBL" id="VCMV01000013">
    <property type="protein sequence ID" value="KAB0267748.1"/>
    <property type="molecule type" value="Genomic_DNA"/>
</dbReference>
<feature type="non-terminal residue" evidence="1">
    <location>
        <position position="120"/>
    </location>
</feature>
<organism evidence="1 2">
    <name type="scientific">Microvirga brassicacearum</name>
    <dbReference type="NCBI Taxonomy" id="2580413"/>
    <lineage>
        <taxon>Bacteria</taxon>
        <taxon>Pseudomonadati</taxon>
        <taxon>Pseudomonadota</taxon>
        <taxon>Alphaproteobacteria</taxon>
        <taxon>Hyphomicrobiales</taxon>
        <taxon>Methylobacteriaceae</taxon>
        <taxon>Microvirga</taxon>
    </lineage>
</organism>
<gene>
    <name evidence="1" type="ORF">FEZ63_08145</name>
</gene>
<reference evidence="1 2" key="1">
    <citation type="journal article" date="2019" name="Microorganisms">
        <title>Genome Insights into the Novel Species Microvirga brassicacearum, a Rapeseed Endophyte with Biotechnological Potential.</title>
        <authorList>
            <person name="Jimenez-Gomez A."/>
            <person name="Saati-Santamaria Z."/>
            <person name="Igual J.M."/>
            <person name="Rivas R."/>
            <person name="Mateos P.F."/>
            <person name="Garcia-Fraile P."/>
        </authorList>
    </citation>
    <scope>NUCLEOTIDE SEQUENCE [LARGE SCALE GENOMIC DNA]</scope>
    <source>
        <strain evidence="1 2">CDVBN77</strain>
    </source>
</reference>
<accession>A0A5N3PDD4</accession>
<keyword evidence="2" id="KW-1185">Reference proteome</keyword>